<name>A0AAE8SJY2_9HYPO</name>
<keyword evidence="2" id="KW-1185">Reference proteome</keyword>
<comment type="caution">
    <text evidence="1">The sequence shown here is derived from an EMBL/GenBank/DDBJ whole genome shotgun (WGS) entry which is preliminary data.</text>
</comment>
<reference evidence="1" key="1">
    <citation type="submission" date="2018-03" db="EMBL/GenBank/DDBJ databases">
        <authorList>
            <person name="Guldener U."/>
        </authorList>
    </citation>
    <scope>NUCLEOTIDE SEQUENCE</scope>
</reference>
<dbReference type="AlphaFoldDB" id="A0AAE8SJY2"/>
<accession>A0AAE8SJY2</accession>
<protein>
    <submittedName>
        <fullName evidence="1">Uncharacterized protein</fullName>
    </submittedName>
</protein>
<dbReference type="EMBL" id="ONZP01000281">
    <property type="protein sequence ID" value="SPJ79761.1"/>
    <property type="molecule type" value="Genomic_DNA"/>
</dbReference>
<organism evidence="1 2">
    <name type="scientific">Fusarium torulosum</name>
    <dbReference type="NCBI Taxonomy" id="33205"/>
    <lineage>
        <taxon>Eukaryota</taxon>
        <taxon>Fungi</taxon>
        <taxon>Dikarya</taxon>
        <taxon>Ascomycota</taxon>
        <taxon>Pezizomycotina</taxon>
        <taxon>Sordariomycetes</taxon>
        <taxon>Hypocreomycetidae</taxon>
        <taxon>Hypocreales</taxon>
        <taxon>Nectriaceae</taxon>
        <taxon>Fusarium</taxon>
    </lineage>
</organism>
<dbReference type="Proteomes" id="UP001187734">
    <property type="component" value="Unassembled WGS sequence"/>
</dbReference>
<gene>
    <name evidence="1" type="ORF">FTOL_08152</name>
</gene>
<evidence type="ECO:0000313" key="2">
    <source>
        <dbReference type="Proteomes" id="UP001187734"/>
    </source>
</evidence>
<proteinExistence type="predicted"/>
<evidence type="ECO:0000313" key="1">
    <source>
        <dbReference type="EMBL" id="SPJ79761.1"/>
    </source>
</evidence>
<sequence>MGTVTRLPSQPHRNPPYVACFNVNCDVKRPLYGPSHSSFAFLGAIESSGCRVIVVSGYSYEAQIGLGFPEIMYNPAVAFRLDSFAPMAFRAPCDPKTYLQPLNAVPLDGD</sequence>